<dbReference type="EMBL" id="FOOX01000044">
    <property type="protein sequence ID" value="SFH42436.1"/>
    <property type="molecule type" value="Genomic_DNA"/>
</dbReference>
<dbReference type="Pfam" id="PF00589">
    <property type="entry name" value="Phage_integrase"/>
    <property type="match status" value="1"/>
</dbReference>
<dbReference type="AlphaFoldDB" id="A0A1I2ZXS6"/>
<feature type="domain" description="Tyr recombinase" evidence="2">
    <location>
        <begin position="1"/>
        <end position="84"/>
    </location>
</feature>
<evidence type="ECO:0000313" key="3">
    <source>
        <dbReference type="EMBL" id="SFH42436.1"/>
    </source>
</evidence>
<accession>A0A1I2ZXS6</accession>
<dbReference type="STRING" id="341036.SAMN05660649_05154"/>
<dbReference type="Proteomes" id="UP000199337">
    <property type="component" value="Unassembled WGS sequence"/>
</dbReference>
<evidence type="ECO:0000256" key="1">
    <source>
        <dbReference type="ARBA" id="ARBA00023172"/>
    </source>
</evidence>
<evidence type="ECO:0000259" key="2">
    <source>
        <dbReference type="PROSITE" id="PS51898"/>
    </source>
</evidence>
<sequence length="116" mass="13451">MLLNQDGDQIKHRTVQDNIKKYALVTGITGVRPSPHTFRHTFAKMFLMGDGDPYVLRDLLGHNSMSTVVLYLKLFREDLHQKYKGRSPVDWLNGIKVRRPDVQRDLPFDVEMQLGN</sequence>
<dbReference type="Gene3D" id="1.10.443.10">
    <property type="entry name" value="Intergrase catalytic core"/>
    <property type="match status" value="1"/>
</dbReference>
<keyword evidence="4" id="KW-1185">Reference proteome</keyword>
<dbReference type="InterPro" id="IPR002104">
    <property type="entry name" value="Integrase_catalytic"/>
</dbReference>
<dbReference type="GO" id="GO:0006310">
    <property type="term" value="P:DNA recombination"/>
    <property type="evidence" value="ECO:0007669"/>
    <property type="project" value="UniProtKB-KW"/>
</dbReference>
<dbReference type="InterPro" id="IPR011010">
    <property type="entry name" value="DNA_brk_join_enz"/>
</dbReference>
<name>A0A1I2ZXS6_9FIRM</name>
<dbReference type="GO" id="GO:0015074">
    <property type="term" value="P:DNA integration"/>
    <property type="evidence" value="ECO:0007669"/>
    <property type="project" value="InterPro"/>
</dbReference>
<reference evidence="4" key="1">
    <citation type="submission" date="2016-10" db="EMBL/GenBank/DDBJ databases">
        <authorList>
            <person name="Varghese N."/>
            <person name="Submissions S."/>
        </authorList>
    </citation>
    <scope>NUCLEOTIDE SEQUENCE [LARGE SCALE GENOMIC DNA]</scope>
    <source>
        <strain evidence="4">DSM 17038</strain>
    </source>
</reference>
<proteinExistence type="predicted"/>
<evidence type="ECO:0000313" key="4">
    <source>
        <dbReference type="Proteomes" id="UP000199337"/>
    </source>
</evidence>
<keyword evidence="1" id="KW-0233">DNA recombination</keyword>
<dbReference type="GO" id="GO:0003677">
    <property type="term" value="F:DNA binding"/>
    <property type="evidence" value="ECO:0007669"/>
    <property type="project" value="InterPro"/>
</dbReference>
<dbReference type="SUPFAM" id="SSF56349">
    <property type="entry name" value="DNA breaking-rejoining enzymes"/>
    <property type="match status" value="1"/>
</dbReference>
<protein>
    <submittedName>
        <fullName evidence="3">Phage integrase family protein</fullName>
    </submittedName>
</protein>
<dbReference type="InterPro" id="IPR013762">
    <property type="entry name" value="Integrase-like_cat_sf"/>
</dbReference>
<gene>
    <name evidence="3" type="ORF">SAMN05660649_05154</name>
</gene>
<organism evidence="3 4">
    <name type="scientific">Desulfotruncus arcticus DSM 17038</name>
    <dbReference type="NCBI Taxonomy" id="1121424"/>
    <lineage>
        <taxon>Bacteria</taxon>
        <taxon>Bacillati</taxon>
        <taxon>Bacillota</taxon>
        <taxon>Clostridia</taxon>
        <taxon>Eubacteriales</taxon>
        <taxon>Desulfallaceae</taxon>
        <taxon>Desulfotruncus</taxon>
    </lineage>
</organism>
<dbReference type="PROSITE" id="PS51898">
    <property type="entry name" value="TYR_RECOMBINASE"/>
    <property type="match status" value="1"/>
</dbReference>